<dbReference type="Gene3D" id="3.30.1780.10">
    <property type="entry name" value="ornithine cyclodeaminase, domain 1"/>
    <property type="match status" value="1"/>
</dbReference>
<dbReference type="RefSeq" id="WP_169714465.1">
    <property type="nucleotide sequence ID" value="NZ_MSSW01000064.1"/>
</dbReference>
<dbReference type="Proteomes" id="UP000256405">
    <property type="component" value="Unassembled WGS sequence"/>
</dbReference>
<proteinExistence type="predicted"/>
<dbReference type="EMBL" id="QUNF01000030">
    <property type="protein sequence ID" value="REG79594.1"/>
    <property type="molecule type" value="Genomic_DNA"/>
</dbReference>
<reference evidence="1 2" key="1">
    <citation type="submission" date="2018-08" db="EMBL/GenBank/DDBJ databases">
        <title>Genomic Encyclopedia of Archaeal and Bacterial Type Strains, Phase II (KMG-II): from individual species to whole genera.</title>
        <authorList>
            <person name="Goeker M."/>
        </authorList>
    </citation>
    <scope>NUCLEOTIDE SEQUENCE [LARGE SCALE GENOMIC DNA]</scope>
    <source>
        <strain evidence="1 2">DSM 15986</strain>
    </source>
</reference>
<protein>
    <submittedName>
        <fullName evidence="1">Uncharacterized protein</fullName>
    </submittedName>
</protein>
<dbReference type="AlphaFoldDB" id="A0A3E0DAJ2"/>
<gene>
    <name evidence="1" type="ORF">C8N25_13031</name>
</gene>
<keyword evidence="2" id="KW-1185">Reference proteome</keyword>
<organism evidence="1 2">
    <name type="scientific">Algoriphagus antarcticus</name>
    <dbReference type="NCBI Taxonomy" id="238540"/>
    <lineage>
        <taxon>Bacteria</taxon>
        <taxon>Pseudomonadati</taxon>
        <taxon>Bacteroidota</taxon>
        <taxon>Cytophagia</taxon>
        <taxon>Cytophagales</taxon>
        <taxon>Cyclobacteriaceae</taxon>
        <taxon>Algoriphagus</taxon>
    </lineage>
</organism>
<comment type="caution">
    <text evidence="1">The sequence shown here is derived from an EMBL/GenBank/DDBJ whole genome shotgun (WGS) entry which is preliminary data.</text>
</comment>
<sequence>MKMVTVAKANANRNIPSVFAQYIFSNSKTGEPLEMMNATELIAHNMP</sequence>
<evidence type="ECO:0000313" key="1">
    <source>
        <dbReference type="EMBL" id="REG79594.1"/>
    </source>
</evidence>
<evidence type="ECO:0000313" key="2">
    <source>
        <dbReference type="Proteomes" id="UP000256405"/>
    </source>
</evidence>
<name>A0A3E0DAJ2_9BACT</name>
<dbReference type="InterPro" id="IPR023401">
    <property type="entry name" value="ODC_N"/>
</dbReference>
<accession>A0A3E0DAJ2</accession>